<protein>
    <submittedName>
        <fullName evidence="2">Uncharacterized protein</fullName>
    </submittedName>
</protein>
<feature type="compositionally biased region" description="Polar residues" evidence="1">
    <location>
        <begin position="50"/>
        <end position="63"/>
    </location>
</feature>
<proteinExistence type="predicted"/>
<sequence length="109" mass="12049">MLRPREGKAKWGGMGWGGEPRQPLSPSHNKALCPCIAPTQPPAQSPSPEFEQNGQQEGRQHQTQLLYSLTDSTRMHCLPILRWTVDLSWLPLALLKGYWGLPGGAVGLH</sequence>
<dbReference type="Proteomes" id="UP000324222">
    <property type="component" value="Unassembled WGS sequence"/>
</dbReference>
<keyword evidence="3" id="KW-1185">Reference proteome</keyword>
<name>A0A5B7F0T9_PORTR</name>
<feature type="region of interest" description="Disordered" evidence="1">
    <location>
        <begin position="1"/>
        <end position="63"/>
    </location>
</feature>
<evidence type="ECO:0000313" key="3">
    <source>
        <dbReference type="Proteomes" id="UP000324222"/>
    </source>
</evidence>
<dbReference type="AlphaFoldDB" id="A0A5B7F0T9"/>
<accession>A0A5B7F0T9</accession>
<dbReference type="EMBL" id="VSRR010004870">
    <property type="protein sequence ID" value="MPC40950.1"/>
    <property type="molecule type" value="Genomic_DNA"/>
</dbReference>
<comment type="caution">
    <text evidence="2">The sequence shown here is derived from an EMBL/GenBank/DDBJ whole genome shotgun (WGS) entry which is preliminary data.</text>
</comment>
<organism evidence="2 3">
    <name type="scientific">Portunus trituberculatus</name>
    <name type="common">Swimming crab</name>
    <name type="synonym">Neptunus trituberculatus</name>
    <dbReference type="NCBI Taxonomy" id="210409"/>
    <lineage>
        <taxon>Eukaryota</taxon>
        <taxon>Metazoa</taxon>
        <taxon>Ecdysozoa</taxon>
        <taxon>Arthropoda</taxon>
        <taxon>Crustacea</taxon>
        <taxon>Multicrustacea</taxon>
        <taxon>Malacostraca</taxon>
        <taxon>Eumalacostraca</taxon>
        <taxon>Eucarida</taxon>
        <taxon>Decapoda</taxon>
        <taxon>Pleocyemata</taxon>
        <taxon>Brachyura</taxon>
        <taxon>Eubrachyura</taxon>
        <taxon>Portunoidea</taxon>
        <taxon>Portunidae</taxon>
        <taxon>Portuninae</taxon>
        <taxon>Portunus</taxon>
    </lineage>
</organism>
<gene>
    <name evidence="2" type="ORF">E2C01_034527</name>
</gene>
<reference evidence="2 3" key="1">
    <citation type="submission" date="2019-05" db="EMBL/GenBank/DDBJ databases">
        <title>Another draft genome of Portunus trituberculatus and its Hox gene families provides insights of decapod evolution.</title>
        <authorList>
            <person name="Jeong J.-H."/>
            <person name="Song I."/>
            <person name="Kim S."/>
            <person name="Choi T."/>
            <person name="Kim D."/>
            <person name="Ryu S."/>
            <person name="Kim W."/>
        </authorList>
    </citation>
    <scope>NUCLEOTIDE SEQUENCE [LARGE SCALE GENOMIC DNA]</scope>
    <source>
        <tissue evidence="2">Muscle</tissue>
    </source>
</reference>
<evidence type="ECO:0000256" key="1">
    <source>
        <dbReference type="SAM" id="MobiDB-lite"/>
    </source>
</evidence>
<evidence type="ECO:0000313" key="2">
    <source>
        <dbReference type="EMBL" id="MPC40950.1"/>
    </source>
</evidence>